<dbReference type="SUPFAM" id="SSF55874">
    <property type="entry name" value="ATPase domain of HSP90 chaperone/DNA topoisomerase II/histidine kinase"/>
    <property type="match status" value="1"/>
</dbReference>
<dbReference type="Gene3D" id="1.10.287.130">
    <property type="match status" value="1"/>
</dbReference>
<keyword evidence="15" id="KW-1185">Reference proteome</keyword>
<feature type="domain" description="Histidine kinase" evidence="12">
    <location>
        <begin position="253"/>
        <end position="465"/>
    </location>
</feature>
<dbReference type="InterPro" id="IPR050428">
    <property type="entry name" value="TCS_sensor_his_kinase"/>
</dbReference>
<dbReference type="SMART" id="SM00388">
    <property type="entry name" value="HisKA"/>
    <property type="match status" value="1"/>
</dbReference>
<dbReference type="InterPro" id="IPR003660">
    <property type="entry name" value="HAMP_dom"/>
</dbReference>
<dbReference type="CDD" id="cd00075">
    <property type="entry name" value="HATPase"/>
    <property type="match status" value="1"/>
</dbReference>
<evidence type="ECO:0000256" key="2">
    <source>
        <dbReference type="ARBA" id="ARBA00004370"/>
    </source>
</evidence>
<evidence type="ECO:0000259" key="12">
    <source>
        <dbReference type="PROSITE" id="PS50109"/>
    </source>
</evidence>
<dbReference type="RefSeq" id="WP_119557139.1">
    <property type="nucleotide sequence ID" value="NZ_QXMN01000045.1"/>
</dbReference>
<comment type="caution">
    <text evidence="14">The sequence shown here is derived from an EMBL/GenBank/DDBJ whole genome shotgun (WGS) entry which is preliminary data.</text>
</comment>
<evidence type="ECO:0000256" key="11">
    <source>
        <dbReference type="SAM" id="Phobius"/>
    </source>
</evidence>
<keyword evidence="7 14" id="KW-0418">Kinase</keyword>
<dbReference type="EC" id="2.7.13.3" evidence="3"/>
<dbReference type="EMBL" id="QXMN01000045">
    <property type="protein sequence ID" value="RIX75101.1"/>
    <property type="molecule type" value="Genomic_DNA"/>
</dbReference>
<dbReference type="GO" id="GO:0000155">
    <property type="term" value="F:phosphorelay sensor kinase activity"/>
    <property type="evidence" value="ECO:0007669"/>
    <property type="project" value="InterPro"/>
</dbReference>
<dbReference type="Proteomes" id="UP000265619">
    <property type="component" value="Unassembled WGS sequence"/>
</dbReference>
<dbReference type="PANTHER" id="PTHR45436:SF5">
    <property type="entry name" value="SENSOR HISTIDINE KINASE TRCS"/>
    <property type="match status" value="1"/>
</dbReference>
<organism evidence="14 15">
    <name type="scientific">Acidovorax cavernicola</name>
    <dbReference type="NCBI Taxonomy" id="1675792"/>
    <lineage>
        <taxon>Bacteria</taxon>
        <taxon>Pseudomonadati</taxon>
        <taxon>Pseudomonadota</taxon>
        <taxon>Betaproteobacteria</taxon>
        <taxon>Burkholderiales</taxon>
        <taxon>Comamonadaceae</taxon>
        <taxon>Acidovorax</taxon>
    </lineage>
</organism>
<sequence length="477" mass="52261">MIRQLARRWKNWNQPSLMRRLLVAQMAAAALLWTSAVGLLLYDSYKEPGLLKYTNIFRAASAIAENLADHPEQQRKALEAFDVALIEAFSDGDDSKDALAVMQVWQHGKLIYNSRAGVPVLLNSAPDHIETLIAGGREWRVRTVASPIADTRVVLAEPSVWQLAVTVLSRGYYLLPLVISLPFLVFPAWLSVRLALRPWRQVSRETAERGPDDLTPLSYMPPHKELKPLVQSINSLLQRVRDSTTRERSLIADAAHELRTPLAAMRVNVEALKEQSTDEGQRELMANLLRSNDRAARLVGQLLQLMRSDAVAANALPVMLSLDGLVQDRLAMIEGLARARGVELELECAEPVSVLGERESLVSMIDNLIDNAIKYSPCGATVTVSVGRKGARALLTVSDTGPGIPPALRERVFDRFFRNPDQTQSGSGLGLAIVKSVVDRHAGEAVLDEALGGGLRATVRLPLAQADVPQPLLSCAA</sequence>
<evidence type="ECO:0000256" key="7">
    <source>
        <dbReference type="ARBA" id="ARBA00022777"/>
    </source>
</evidence>
<dbReference type="InterPro" id="IPR005467">
    <property type="entry name" value="His_kinase_dom"/>
</dbReference>
<feature type="domain" description="HAMP" evidence="13">
    <location>
        <begin position="193"/>
        <end position="245"/>
    </location>
</feature>
<dbReference type="SUPFAM" id="SSF47384">
    <property type="entry name" value="Homodimeric domain of signal transducing histidine kinase"/>
    <property type="match status" value="1"/>
</dbReference>
<reference evidence="14 15" key="1">
    <citation type="submission" date="2018-09" db="EMBL/GenBank/DDBJ databases">
        <title>Acidovorax cavernicola nov. sp. isolated from Gruta de las Maravillas (Aracena, Spain).</title>
        <authorList>
            <person name="Jurado V."/>
            <person name="Gutierrez-Patricio S."/>
            <person name="Gonzalez-Pimentel J.L."/>
            <person name="Miller A.Z."/>
            <person name="Laiz L."/>
            <person name="Saiz-Jimenez C."/>
        </authorList>
    </citation>
    <scope>NUCLEOTIDE SEQUENCE [LARGE SCALE GENOMIC DNA]</scope>
    <source>
        <strain evidence="14 15">1011MAR4D40.2</strain>
    </source>
</reference>
<keyword evidence="10 11" id="KW-0472">Membrane</keyword>
<dbReference type="PROSITE" id="PS50109">
    <property type="entry name" value="HIS_KIN"/>
    <property type="match status" value="1"/>
</dbReference>
<keyword evidence="8 11" id="KW-1133">Transmembrane helix</keyword>
<keyword evidence="6 11" id="KW-0812">Transmembrane</keyword>
<dbReference type="OrthoDB" id="8554694at2"/>
<evidence type="ECO:0000256" key="5">
    <source>
        <dbReference type="ARBA" id="ARBA00022679"/>
    </source>
</evidence>
<dbReference type="Pfam" id="PF02518">
    <property type="entry name" value="HATPase_c"/>
    <property type="match status" value="1"/>
</dbReference>
<evidence type="ECO:0000259" key="13">
    <source>
        <dbReference type="PROSITE" id="PS50885"/>
    </source>
</evidence>
<evidence type="ECO:0000256" key="9">
    <source>
        <dbReference type="ARBA" id="ARBA00023012"/>
    </source>
</evidence>
<comment type="catalytic activity">
    <reaction evidence="1">
        <text>ATP + protein L-histidine = ADP + protein N-phospho-L-histidine.</text>
        <dbReference type="EC" id="2.7.13.3"/>
    </reaction>
</comment>
<dbReference type="PROSITE" id="PS50885">
    <property type="entry name" value="HAMP"/>
    <property type="match status" value="1"/>
</dbReference>
<dbReference type="SMART" id="SM00387">
    <property type="entry name" value="HATPase_c"/>
    <property type="match status" value="1"/>
</dbReference>
<dbReference type="InterPro" id="IPR036890">
    <property type="entry name" value="HATPase_C_sf"/>
</dbReference>
<evidence type="ECO:0000256" key="1">
    <source>
        <dbReference type="ARBA" id="ARBA00000085"/>
    </source>
</evidence>
<protein>
    <recommendedName>
        <fullName evidence="3">histidine kinase</fullName>
        <ecNumber evidence="3">2.7.13.3</ecNumber>
    </recommendedName>
</protein>
<dbReference type="AlphaFoldDB" id="A0A9X8D0P0"/>
<keyword evidence="9" id="KW-0902">Two-component regulatory system</keyword>
<proteinExistence type="predicted"/>
<dbReference type="GO" id="GO:0005886">
    <property type="term" value="C:plasma membrane"/>
    <property type="evidence" value="ECO:0007669"/>
    <property type="project" value="TreeGrafter"/>
</dbReference>
<dbReference type="Pfam" id="PF00512">
    <property type="entry name" value="HisKA"/>
    <property type="match status" value="1"/>
</dbReference>
<evidence type="ECO:0000313" key="15">
    <source>
        <dbReference type="Proteomes" id="UP000265619"/>
    </source>
</evidence>
<gene>
    <name evidence="14" type="ORF">D3H34_25985</name>
</gene>
<dbReference type="InterPro" id="IPR036097">
    <property type="entry name" value="HisK_dim/P_sf"/>
</dbReference>
<dbReference type="PANTHER" id="PTHR45436">
    <property type="entry name" value="SENSOR HISTIDINE KINASE YKOH"/>
    <property type="match status" value="1"/>
</dbReference>
<dbReference type="CDD" id="cd00082">
    <property type="entry name" value="HisKA"/>
    <property type="match status" value="1"/>
</dbReference>
<dbReference type="PRINTS" id="PR00344">
    <property type="entry name" value="BCTRLSENSOR"/>
</dbReference>
<dbReference type="InterPro" id="IPR003661">
    <property type="entry name" value="HisK_dim/P_dom"/>
</dbReference>
<evidence type="ECO:0000256" key="6">
    <source>
        <dbReference type="ARBA" id="ARBA00022692"/>
    </source>
</evidence>
<evidence type="ECO:0000256" key="8">
    <source>
        <dbReference type="ARBA" id="ARBA00022989"/>
    </source>
</evidence>
<name>A0A9X8D0P0_9BURK</name>
<evidence type="ECO:0000256" key="4">
    <source>
        <dbReference type="ARBA" id="ARBA00022553"/>
    </source>
</evidence>
<evidence type="ECO:0000256" key="3">
    <source>
        <dbReference type="ARBA" id="ARBA00012438"/>
    </source>
</evidence>
<dbReference type="Gene3D" id="3.30.565.10">
    <property type="entry name" value="Histidine kinase-like ATPase, C-terminal domain"/>
    <property type="match status" value="1"/>
</dbReference>
<evidence type="ECO:0000313" key="14">
    <source>
        <dbReference type="EMBL" id="RIX75101.1"/>
    </source>
</evidence>
<dbReference type="InterPro" id="IPR004358">
    <property type="entry name" value="Sig_transdc_His_kin-like_C"/>
</dbReference>
<accession>A0A9X8D0P0</accession>
<comment type="subcellular location">
    <subcellularLocation>
        <location evidence="2">Membrane</location>
    </subcellularLocation>
</comment>
<keyword evidence="5" id="KW-0808">Transferase</keyword>
<dbReference type="InterPro" id="IPR003594">
    <property type="entry name" value="HATPase_dom"/>
</dbReference>
<evidence type="ECO:0000256" key="10">
    <source>
        <dbReference type="ARBA" id="ARBA00023136"/>
    </source>
</evidence>
<keyword evidence="4" id="KW-0597">Phosphoprotein</keyword>
<feature type="transmembrane region" description="Helical" evidence="11">
    <location>
        <begin position="21"/>
        <end position="42"/>
    </location>
</feature>